<evidence type="ECO:0000256" key="2">
    <source>
        <dbReference type="ARBA" id="ARBA00022741"/>
    </source>
</evidence>
<dbReference type="SMART" id="SM00382">
    <property type="entry name" value="AAA"/>
    <property type="match status" value="1"/>
</dbReference>
<organism evidence="6">
    <name type="scientific">hydrothermal vent metagenome</name>
    <dbReference type="NCBI Taxonomy" id="652676"/>
    <lineage>
        <taxon>unclassified sequences</taxon>
        <taxon>metagenomes</taxon>
        <taxon>ecological metagenomes</taxon>
    </lineage>
</organism>
<evidence type="ECO:0000259" key="5">
    <source>
        <dbReference type="PROSITE" id="PS50893"/>
    </source>
</evidence>
<reference evidence="6" key="1">
    <citation type="submission" date="2018-06" db="EMBL/GenBank/DDBJ databases">
        <authorList>
            <person name="Zhirakovskaya E."/>
        </authorList>
    </citation>
    <scope>NUCLEOTIDE SEQUENCE</scope>
</reference>
<dbReference type="PANTHER" id="PTHR42794:SF1">
    <property type="entry name" value="HEMIN IMPORT ATP-BINDING PROTEIN HMUV"/>
    <property type="match status" value="1"/>
</dbReference>
<evidence type="ECO:0000256" key="3">
    <source>
        <dbReference type="ARBA" id="ARBA00022840"/>
    </source>
</evidence>
<gene>
    <name evidence="6" type="ORF">MNBD_ACTINO01-2022</name>
</gene>
<keyword evidence="4" id="KW-1278">Translocase</keyword>
<dbReference type="InterPro" id="IPR003593">
    <property type="entry name" value="AAA+_ATPase"/>
</dbReference>
<keyword evidence="1" id="KW-0813">Transport</keyword>
<evidence type="ECO:0000313" key="6">
    <source>
        <dbReference type="EMBL" id="VAW07873.1"/>
    </source>
</evidence>
<dbReference type="FunFam" id="3.40.50.300:FF:000134">
    <property type="entry name" value="Iron-enterobactin ABC transporter ATP-binding protein"/>
    <property type="match status" value="1"/>
</dbReference>
<dbReference type="CDD" id="cd03214">
    <property type="entry name" value="ABC_Iron-Siderophores_B12_Hemin"/>
    <property type="match status" value="1"/>
</dbReference>
<proteinExistence type="predicted"/>
<dbReference type="PROSITE" id="PS50893">
    <property type="entry name" value="ABC_TRANSPORTER_2"/>
    <property type="match status" value="1"/>
</dbReference>
<dbReference type="SUPFAM" id="SSF52540">
    <property type="entry name" value="P-loop containing nucleoside triphosphate hydrolases"/>
    <property type="match status" value="1"/>
</dbReference>
<accession>A0A3B0SV36</accession>
<dbReference type="EMBL" id="UOEI01000556">
    <property type="protein sequence ID" value="VAW07873.1"/>
    <property type="molecule type" value="Genomic_DNA"/>
</dbReference>
<name>A0A3B0SV36_9ZZZZ</name>
<dbReference type="Gene3D" id="3.40.50.300">
    <property type="entry name" value="P-loop containing nucleotide triphosphate hydrolases"/>
    <property type="match status" value="1"/>
</dbReference>
<dbReference type="GO" id="GO:0005524">
    <property type="term" value="F:ATP binding"/>
    <property type="evidence" value="ECO:0007669"/>
    <property type="project" value="UniProtKB-KW"/>
</dbReference>
<evidence type="ECO:0000256" key="4">
    <source>
        <dbReference type="ARBA" id="ARBA00022967"/>
    </source>
</evidence>
<dbReference type="PANTHER" id="PTHR42794">
    <property type="entry name" value="HEMIN IMPORT ATP-BINDING PROTEIN HMUV"/>
    <property type="match status" value="1"/>
</dbReference>
<dbReference type="AlphaFoldDB" id="A0A3B0SV36"/>
<protein>
    <recommendedName>
        <fullName evidence="5">ABC transporter domain-containing protein</fullName>
    </recommendedName>
</protein>
<keyword evidence="3" id="KW-0067">ATP-binding</keyword>
<keyword evidence="2" id="KW-0547">Nucleotide-binding</keyword>
<dbReference type="InterPro" id="IPR027417">
    <property type="entry name" value="P-loop_NTPase"/>
</dbReference>
<evidence type="ECO:0000256" key="1">
    <source>
        <dbReference type="ARBA" id="ARBA00022448"/>
    </source>
</evidence>
<dbReference type="GO" id="GO:0016887">
    <property type="term" value="F:ATP hydrolysis activity"/>
    <property type="evidence" value="ECO:0007669"/>
    <property type="project" value="InterPro"/>
</dbReference>
<sequence>MSAPPQTSLLTCRNLTAGYRSKEVLRGIDLEVRGGEWVGIIGPNGAGKSTLLRALAGLMNHGGTITLTNGRPPTSMDIALVPQSPIMPEGMSVSEYVLLGRTAHLSWLAHESRRDRSIVTSVLHRLDLDSFAARLVSDLSGGETQRVVVARALAQETPILLLDEPTAALDLGHQAKVLELVDDLRHEDGLTVIAAMHDLTSAARFADRIAILDEGTIVSEGPPRTVLDPGVLSRIYATSLTVQEFDGQLVVLSSPPTPRHDDEGTP</sequence>
<feature type="domain" description="ABC transporter" evidence="5">
    <location>
        <begin position="10"/>
        <end position="239"/>
    </location>
</feature>
<dbReference type="Pfam" id="PF00005">
    <property type="entry name" value="ABC_tran"/>
    <property type="match status" value="1"/>
</dbReference>
<dbReference type="InterPro" id="IPR003439">
    <property type="entry name" value="ABC_transporter-like_ATP-bd"/>
</dbReference>